<keyword evidence="3" id="KW-1185">Reference proteome</keyword>
<evidence type="ECO:0000259" key="1">
    <source>
        <dbReference type="PROSITE" id="PS51857"/>
    </source>
</evidence>
<dbReference type="Proteomes" id="UP001589867">
    <property type="component" value="Unassembled WGS sequence"/>
</dbReference>
<dbReference type="SUPFAM" id="SSF50249">
    <property type="entry name" value="Nucleic acid-binding proteins"/>
    <property type="match status" value="1"/>
</dbReference>
<gene>
    <name evidence="2" type="ORF">ACFFIA_33520</name>
</gene>
<proteinExistence type="predicted"/>
<comment type="caution">
    <text evidence="2">The sequence shown here is derived from an EMBL/GenBank/DDBJ whole genome shotgun (WGS) entry which is preliminary data.</text>
</comment>
<evidence type="ECO:0000313" key="2">
    <source>
        <dbReference type="EMBL" id="MFC0532553.1"/>
    </source>
</evidence>
<reference evidence="2 3" key="1">
    <citation type="submission" date="2024-09" db="EMBL/GenBank/DDBJ databases">
        <authorList>
            <person name="Sun Q."/>
            <person name="Mori K."/>
        </authorList>
    </citation>
    <scope>NUCLEOTIDE SEQUENCE [LARGE SCALE GENOMIC DNA]</scope>
    <source>
        <strain evidence="2 3">TBRC 3947</strain>
    </source>
</reference>
<dbReference type="PROSITE" id="PS51857">
    <property type="entry name" value="CSD_2"/>
    <property type="match status" value="1"/>
</dbReference>
<dbReference type="RefSeq" id="WP_377258830.1">
    <property type="nucleotide sequence ID" value="NZ_JBHLUH010000073.1"/>
</dbReference>
<feature type="domain" description="CSD" evidence="1">
    <location>
        <begin position="1"/>
        <end position="69"/>
    </location>
</feature>
<dbReference type="Pfam" id="PF00313">
    <property type="entry name" value="CSD"/>
    <property type="match status" value="1"/>
</dbReference>
<accession>A0ABV6MCT4</accession>
<protein>
    <submittedName>
        <fullName evidence="2">Cold-shock protein</fullName>
    </submittedName>
</protein>
<evidence type="ECO:0000313" key="3">
    <source>
        <dbReference type="Proteomes" id="UP001589867"/>
    </source>
</evidence>
<dbReference type="EMBL" id="JBHLUH010000073">
    <property type="protein sequence ID" value="MFC0532553.1"/>
    <property type="molecule type" value="Genomic_DNA"/>
</dbReference>
<dbReference type="InterPro" id="IPR002059">
    <property type="entry name" value="CSP_DNA-bd"/>
</dbReference>
<name>A0ABV6MCT4_9ACTN</name>
<dbReference type="InterPro" id="IPR012340">
    <property type="entry name" value="NA-bd_OB-fold"/>
</dbReference>
<sequence>MVDGVVREWRPDEGWGIIDSPETPGGCWAHFSHIQMPGYRSLSEGDRVRFTWERGWQDGYSFRAVTVLAAPEK</sequence>
<dbReference type="PIRSF" id="PIRSF002599">
    <property type="entry name" value="Cold_shock_A"/>
    <property type="match status" value="1"/>
</dbReference>
<dbReference type="InterPro" id="IPR012156">
    <property type="entry name" value="Cold_shock_CspA"/>
</dbReference>
<organism evidence="2 3">
    <name type="scientific">Phytohabitans kaempferiae</name>
    <dbReference type="NCBI Taxonomy" id="1620943"/>
    <lineage>
        <taxon>Bacteria</taxon>
        <taxon>Bacillati</taxon>
        <taxon>Actinomycetota</taxon>
        <taxon>Actinomycetes</taxon>
        <taxon>Micromonosporales</taxon>
        <taxon>Micromonosporaceae</taxon>
    </lineage>
</organism>
<dbReference type="Gene3D" id="2.40.50.140">
    <property type="entry name" value="Nucleic acid-binding proteins"/>
    <property type="match status" value="1"/>
</dbReference>